<organism evidence="1 2">
    <name type="scientific">Fusarium venenatum</name>
    <dbReference type="NCBI Taxonomy" id="56646"/>
    <lineage>
        <taxon>Eukaryota</taxon>
        <taxon>Fungi</taxon>
        <taxon>Dikarya</taxon>
        <taxon>Ascomycota</taxon>
        <taxon>Pezizomycotina</taxon>
        <taxon>Sordariomycetes</taxon>
        <taxon>Hypocreomycetidae</taxon>
        <taxon>Hypocreales</taxon>
        <taxon>Nectriaceae</taxon>
        <taxon>Fusarium</taxon>
    </lineage>
</organism>
<proteinExistence type="predicted"/>
<evidence type="ECO:0000313" key="2">
    <source>
        <dbReference type="Proteomes" id="UP000245910"/>
    </source>
</evidence>
<protein>
    <submittedName>
        <fullName evidence="1">Uncharacterized protein</fullName>
    </submittedName>
</protein>
<dbReference type="Proteomes" id="UP000245910">
    <property type="component" value="Chromosome I"/>
</dbReference>
<evidence type="ECO:0000313" key="1">
    <source>
        <dbReference type="EMBL" id="CEI64983.1"/>
    </source>
</evidence>
<reference evidence="2" key="1">
    <citation type="submission" date="2014-10" db="EMBL/GenBank/DDBJ databases">
        <authorList>
            <person name="King R."/>
        </authorList>
    </citation>
    <scope>NUCLEOTIDE SEQUENCE [LARGE SCALE GENOMIC DNA]</scope>
    <source>
        <strain evidence="2">A3/5</strain>
    </source>
</reference>
<dbReference type="AlphaFoldDB" id="A0A2L2TAJ6"/>
<dbReference type="EMBL" id="LN649229">
    <property type="protein sequence ID" value="CEI64983.1"/>
    <property type="molecule type" value="Genomic_DNA"/>
</dbReference>
<keyword evidence="2" id="KW-1185">Reference proteome</keyword>
<sequence length="70" mass="7809">MPLIIITNRRSTSVSLWTGPCNMALHNLCWHGGTEAHKKVADALAAGQTVHPDIYKTYNTRTKEINPNHL</sequence>
<name>A0A2L2TAJ6_9HYPO</name>
<accession>A0A2L2TAJ6</accession>